<gene>
    <name evidence="2" type="ORF">RHSIM_Rhsim04G0101300</name>
</gene>
<name>A0A834LQX0_RHOSS</name>
<keyword evidence="3" id="KW-1185">Reference proteome</keyword>
<sequence>MYPLAEEVLPFESQCLDWNRFSIAIPNQLWHRPVAKYVEWLDRMLEAKEKPRSPVIDPTPMVDPPVEPEFINMPDEEEDEDLDSLFKSA</sequence>
<evidence type="ECO:0000313" key="3">
    <source>
        <dbReference type="Proteomes" id="UP000626092"/>
    </source>
</evidence>
<proteinExistence type="predicted"/>
<reference evidence="2" key="1">
    <citation type="submission" date="2019-11" db="EMBL/GenBank/DDBJ databases">
        <authorList>
            <person name="Liu Y."/>
            <person name="Hou J."/>
            <person name="Li T.-Q."/>
            <person name="Guan C.-H."/>
            <person name="Wu X."/>
            <person name="Wu H.-Z."/>
            <person name="Ling F."/>
            <person name="Zhang R."/>
            <person name="Shi X.-G."/>
            <person name="Ren J.-P."/>
            <person name="Chen E.-F."/>
            <person name="Sun J.-M."/>
        </authorList>
    </citation>
    <scope>NUCLEOTIDE SEQUENCE</scope>
    <source>
        <strain evidence="2">Adult_tree_wgs_1</strain>
        <tissue evidence="2">Leaves</tissue>
    </source>
</reference>
<dbReference type="AlphaFoldDB" id="A0A834LQX0"/>
<protein>
    <submittedName>
        <fullName evidence="2">Uncharacterized protein</fullName>
    </submittedName>
</protein>
<feature type="compositionally biased region" description="Acidic residues" evidence="1">
    <location>
        <begin position="74"/>
        <end position="83"/>
    </location>
</feature>
<evidence type="ECO:0000256" key="1">
    <source>
        <dbReference type="SAM" id="MobiDB-lite"/>
    </source>
</evidence>
<comment type="caution">
    <text evidence="2">The sequence shown here is derived from an EMBL/GenBank/DDBJ whole genome shotgun (WGS) entry which is preliminary data.</text>
</comment>
<evidence type="ECO:0000313" key="2">
    <source>
        <dbReference type="EMBL" id="KAF7146771.1"/>
    </source>
</evidence>
<feature type="region of interest" description="Disordered" evidence="1">
    <location>
        <begin position="52"/>
        <end position="89"/>
    </location>
</feature>
<organism evidence="2 3">
    <name type="scientific">Rhododendron simsii</name>
    <name type="common">Sims's rhododendron</name>
    <dbReference type="NCBI Taxonomy" id="118357"/>
    <lineage>
        <taxon>Eukaryota</taxon>
        <taxon>Viridiplantae</taxon>
        <taxon>Streptophyta</taxon>
        <taxon>Embryophyta</taxon>
        <taxon>Tracheophyta</taxon>
        <taxon>Spermatophyta</taxon>
        <taxon>Magnoliopsida</taxon>
        <taxon>eudicotyledons</taxon>
        <taxon>Gunneridae</taxon>
        <taxon>Pentapetalae</taxon>
        <taxon>asterids</taxon>
        <taxon>Ericales</taxon>
        <taxon>Ericaceae</taxon>
        <taxon>Ericoideae</taxon>
        <taxon>Rhodoreae</taxon>
        <taxon>Rhododendron</taxon>
    </lineage>
</organism>
<accession>A0A834LQX0</accession>
<dbReference type="Proteomes" id="UP000626092">
    <property type="component" value="Unassembled WGS sequence"/>
</dbReference>
<dbReference type="EMBL" id="WJXA01000004">
    <property type="protein sequence ID" value="KAF7146771.1"/>
    <property type="molecule type" value="Genomic_DNA"/>
</dbReference>